<comment type="cofactor">
    <cofactor evidence="1">
        <name>Mg(2+)</name>
        <dbReference type="ChEBI" id="CHEBI:18420"/>
    </cofactor>
</comment>
<comment type="caution">
    <text evidence="8">The sequence shown here is derived from an EMBL/GenBank/DDBJ whole genome shotgun (WGS) entry which is preliminary data.</text>
</comment>
<evidence type="ECO:0000256" key="4">
    <source>
        <dbReference type="ARBA" id="ARBA00022801"/>
    </source>
</evidence>
<dbReference type="AlphaFoldDB" id="A0A4R2QPJ2"/>
<dbReference type="Proteomes" id="UP000294911">
    <property type="component" value="Unassembled WGS sequence"/>
</dbReference>
<dbReference type="EMBL" id="SLXQ01000007">
    <property type="protein sequence ID" value="TCP50874.1"/>
    <property type="molecule type" value="Genomic_DNA"/>
</dbReference>
<dbReference type="InterPro" id="IPR000086">
    <property type="entry name" value="NUDIX_hydrolase_dom"/>
</dbReference>
<name>A0A4R2QPJ2_9PSEU</name>
<dbReference type="InterPro" id="IPR024195">
    <property type="entry name" value="NUDIX_hydrolase_YfcD_pred"/>
</dbReference>
<evidence type="ECO:0000256" key="3">
    <source>
        <dbReference type="ARBA" id="ARBA00022723"/>
    </source>
</evidence>
<reference evidence="8 9" key="1">
    <citation type="submission" date="2019-03" db="EMBL/GenBank/DDBJ databases">
        <title>Genomic Encyclopedia of Type Strains, Phase IV (KMG-IV): sequencing the most valuable type-strain genomes for metagenomic binning, comparative biology and taxonomic classification.</title>
        <authorList>
            <person name="Goeker M."/>
        </authorList>
    </citation>
    <scope>NUCLEOTIDE SEQUENCE [LARGE SCALE GENOMIC DNA]</scope>
    <source>
        <strain evidence="8 9">DSM 45765</strain>
    </source>
</reference>
<evidence type="ECO:0000256" key="1">
    <source>
        <dbReference type="ARBA" id="ARBA00001946"/>
    </source>
</evidence>
<dbReference type="Gene3D" id="3.90.79.10">
    <property type="entry name" value="Nucleoside Triphosphate Pyrophosphohydrolase"/>
    <property type="match status" value="1"/>
</dbReference>
<evidence type="ECO:0000259" key="7">
    <source>
        <dbReference type="PROSITE" id="PS51462"/>
    </source>
</evidence>
<evidence type="ECO:0000256" key="6">
    <source>
        <dbReference type="PIRSR" id="PIRSR017340-1"/>
    </source>
</evidence>
<sequence>MTGGDELVARYDENGDVIGSAQRSAVRAEGLWHASSGILVRSGDGERVYVHLRSASKDVFPSMYDCWAGGVVAAGETPEQAAYRELAEELGVSGTVLRHLFTDVYDQPPVRVHAYCFEARWDGPIVHQEAEIVAGEWLPVTELRARLTGEWPFVPDGRQFALRWLDLTSS</sequence>
<dbReference type="SUPFAM" id="SSF55811">
    <property type="entry name" value="Nudix"/>
    <property type="match status" value="1"/>
</dbReference>
<proteinExistence type="inferred from homology"/>
<dbReference type="PIRSF" id="PIRSF017340">
    <property type="entry name" value="Nudix_hydro"/>
    <property type="match status" value="1"/>
</dbReference>
<dbReference type="PROSITE" id="PS00893">
    <property type="entry name" value="NUDIX_BOX"/>
    <property type="match status" value="1"/>
</dbReference>
<evidence type="ECO:0000256" key="2">
    <source>
        <dbReference type="ARBA" id="ARBA00005582"/>
    </source>
</evidence>
<feature type="binding site" evidence="6">
    <location>
        <position position="89"/>
    </location>
    <ligand>
        <name>Mg(2+)</name>
        <dbReference type="ChEBI" id="CHEBI:18420"/>
    </ligand>
</feature>
<dbReference type="PROSITE" id="PS51462">
    <property type="entry name" value="NUDIX"/>
    <property type="match status" value="1"/>
</dbReference>
<dbReference type="RefSeq" id="WP_132878112.1">
    <property type="nucleotide sequence ID" value="NZ_SLXQ01000007.1"/>
</dbReference>
<keyword evidence="3 6" id="KW-0479">Metal-binding</keyword>
<feature type="binding site" evidence="6">
    <location>
        <position position="85"/>
    </location>
    <ligand>
        <name>Mg(2+)</name>
        <dbReference type="ChEBI" id="CHEBI:18420"/>
    </ligand>
</feature>
<keyword evidence="4" id="KW-0378">Hydrolase</keyword>
<dbReference type="GO" id="GO:0046872">
    <property type="term" value="F:metal ion binding"/>
    <property type="evidence" value="ECO:0007669"/>
    <property type="project" value="UniProtKB-KW"/>
</dbReference>
<evidence type="ECO:0000256" key="5">
    <source>
        <dbReference type="ARBA" id="ARBA00022842"/>
    </source>
</evidence>
<keyword evidence="9" id="KW-1185">Reference proteome</keyword>
<gene>
    <name evidence="8" type="ORF">EV191_107138</name>
</gene>
<comment type="similarity">
    <text evidence="2">Belongs to the Nudix hydrolase family.</text>
</comment>
<evidence type="ECO:0000313" key="9">
    <source>
        <dbReference type="Proteomes" id="UP000294911"/>
    </source>
</evidence>
<organism evidence="8 9">
    <name type="scientific">Tamaricihabitans halophyticus</name>
    <dbReference type="NCBI Taxonomy" id="1262583"/>
    <lineage>
        <taxon>Bacteria</taxon>
        <taxon>Bacillati</taxon>
        <taxon>Actinomycetota</taxon>
        <taxon>Actinomycetes</taxon>
        <taxon>Pseudonocardiales</taxon>
        <taxon>Pseudonocardiaceae</taxon>
        <taxon>Tamaricihabitans</taxon>
    </lineage>
</organism>
<dbReference type="InterPro" id="IPR020084">
    <property type="entry name" value="NUDIX_hydrolase_CS"/>
</dbReference>
<dbReference type="OrthoDB" id="67499at2"/>
<protein>
    <submittedName>
        <fullName evidence="8">ADP-ribose pyrophosphatase YjhB (NUDIX family)</fullName>
    </submittedName>
</protein>
<dbReference type="CDD" id="cd04697">
    <property type="entry name" value="NUDIX_Hydrolase"/>
    <property type="match status" value="1"/>
</dbReference>
<evidence type="ECO:0000313" key="8">
    <source>
        <dbReference type="EMBL" id="TCP50874.1"/>
    </source>
</evidence>
<feature type="domain" description="Nudix hydrolase" evidence="7">
    <location>
        <begin position="31"/>
        <end position="166"/>
    </location>
</feature>
<dbReference type="InterPro" id="IPR015797">
    <property type="entry name" value="NUDIX_hydrolase-like_dom_sf"/>
</dbReference>
<dbReference type="Pfam" id="PF00293">
    <property type="entry name" value="NUDIX"/>
    <property type="match status" value="1"/>
</dbReference>
<dbReference type="GO" id="GO:0016817">
    <property type="term" value="F:hydrolase activity, acting on acid anhydrides"/>
    <property type="evidence" value="ECO:0007669"/>
    <property type="project" value="InterPro"/>
</dbReference>
<keyword evidence="5 6" id="KW-0460">Magnesium</keyword>
<accession>A0A4R2QPJ2</accession>